<feature type="signal peptide" evidence="12">
    <location>
        <begin position="1"/>
        <end position="35"/>
    </location>
</feature>
<dbReference type="OrthoDB" id="14252at2759"/>
<reference evidence="13" key="1">
    <citation type="submission" date="2020-06" db="EMBL/GenBank/DDBJ databases">
        <authorList>
            <consortium name="Plant Systems Biology data submission"/>
        </authorList>
    </citation>
    <scope>NUCLEOTIDE SEQUENCE</scope>
    <source>
        <strain evidence="13">D6</strain>
    </source>
</reference>
<dbReference type="PANTHER" id="PTHR45624">
    <property type="entry name" value="MITOCHONDRIAL BASIC AMINO ACIDS TRANSPORTER-RELATED"/>
    <property type="match status" value="1"/>
</dbReference>
<dbReference type="InterPro" id="IPR050567">
    <property type="entry name" value="Mitochondrial_Carrier"/>
</dbReference>
<evidence type="ECO:0000313" key="13">
    <source>
        <dbReference type="EMBL" id="CAB9498810.1"/>
    </source>
</evidence>
<dbReference type="EMBL" id="CAICTM010000046">
    <property type="protein sequence ID" value="CAB9498810.1"/>
    <property type="molecule type" value="Genomic_DNA"/>
</dbReference>
<evidence type="ECO:0000256" key="12">
    <source>
        <dbReference type="SAM" id="SignalP"/>
    </source>
</evidence>
<comment type="caution">
    <text evidence="13">The sequence shown here is derived from an EMBL/GenBank/DDBJ whole genome shotgun (WGS) entry which is preliminary data.</text>
</comment>
<dbReference type="Gene3D" id="1.50.40.10">
    <property type="entry name" value="Mitochondrial carrier domain"/>
    <property type="match status" value="2"/>
</dbReference>
<dbReference type="PROSITE" id="PS50920">
    <property type="entry name" value="SOLCAR"/>
    <property type="match status" value="3"/>
</dbReference>
<keyword evidence="4 9" id="KW-0812">Transmembrane</keyword>
<dbReference type="GO" id="GO:0015227">
    <property type="term" value="F:O-acyl-L-carnitine transmembrane transporter activity"/>
    <property type="evidence" value="ECO:0007669"/>
    <property type="project" value="TreeGrafter"/>
</dbReference>
<dbReference type="GO" id="GO:0006839">
    <property type="term" value="P:mitochondrial transport"/>
    <property type="evidence" value="ECO:0007669"/>
    <property type="project" value="TreeGrafter"/>
</dbReference>
<evidence type="ECO:0000256" key="3">
    <source>
        <dbReference type="ARBA" id="ARBA00022448"/>
    </source>
</evidence>
<evidence type="ECO:0000313" key="14">
    <source>
        <dbReference type="Proteomes" id="UP001153069"/>
    </source>
</evidence>
<comment type="similarity">
    <text evidence="2 10">Belongs to the mitochondrial carrier (TC 2.A.29) family.</text>
</comment>
<evidence type="ECO:0000256" key="5">
    <source>
        <dbReference type="ARBA" id="ARBA00022737"/>
    </source>
</evidence>
<feature type="transmembrane region" description="Helical" evidence="11">
    <location>
        <begin position="45"/>
        <end position="65"/>
    </location>
</feature>
<name>A0A9N8DBL2_9STRA</name>
<dbReference type="PANTHER" id="PTHR45624:SF4">
    <property type="entry name" value="CONGESTED-LIKE TRACHEA PROTEIN-RELATED"/>
    <property type="match status" value="1"/>
</dbReference>
<dbReference type="GO" id="GO:0031966">
    <property type="term" value="C:mitochondrial membrane"/>
    <property type="evidence" value="ECO:0007669"/>
    <property type="project" value="UniProtKB-SubCell"/>
</dbReference>
<comment type="subcellular location">
    <subcellularLocation>
        <location evidence="1">Mitochondrion membrane</location>
        <topology evidence="1">Multi-pass membrane protein</topology>
    </subcellularLocation>
</comment>
<feature type="repeat" description="Solcar" evidence="9">
    <location>
        <begin position="243"/>
        <end position="328"/>
    </location>
</feature>
<keyword evidence="14" id="KW-1185">Reference proteome</keyword>
<proteinExistence type="inferred from homology"/>
<feature type="chain" id="PRO_5040172739" evidence="12">
    <location>
        <begin position="36"/>
        <end position="333"/>
    </location>
</feature>
<evidence type="ECO:0000256" key="4">
    <source>
        <dbReference type="ARBA" id="ARBA00022692"/>
    </source>
</evidence>
<evidence type="ECO:0000256" key="8">
    <source>
        <dbReference type="ARBA" id="ARBA00023136"/>
    </source>
</evidence>
<dbReference type="Pfam" id="PF00153">
    <property type="entry name" value="Mito_carr"/>
    <property type="match status" value="3"/>
</dbReference>
<keyword evidence="12" id="KW-0732">Signal</keyword>
<evidence type="ECO:0000256" key="7">
    <source>
        <dbReference type="ARBA" id="ARBA00023128"/>
    </source>
</evidence>
<dbReference type="AlphaFoldDB" id="A0A9N8DBL2"/>
<evidence type="ECO:0000256" key="11">
    <source>
        <dbReference type="SAM" id="Phobius"/>
    </source>
</evidence>
<feature type="transmembrane region" description="Helical" evidence="11">
    <location>
        <begin position="105"/>
        <end position="128"/>
    </location>
</feature>
<dbReference type="GO" id="GO:1902603">
    <property type="term" value="P:carnitine transmembrane transport"/>
    <property type="evidence" value="ECO:0007669"/>
    <property type="project" value="TreeGrafter"/>
</dbReference>
<dbReference type="InterPro" id="IPR018108">
    <property type="entry name" value="MCP_transmembrane"/>
</dbReference>
<sequence length="333" mass="35124">MKAMSSSNSFTQRRFLMFSVVLIIALAWLSPAVMAKDLSPWMSNLHSFAGGGVGGICSVLVGHPLDLVKVRLQTAAASTKDDGKTPKRGTFGVLRDIVRKEGFGGLYRGVAAPLVAVAPIWAVSFWGFDTGDKIVRAMAGLAPGASLTIAQLCFAGGFSALPTALVMVPAERIKCLLQIQQQQQQGSKSVRQYNGFGDCAASLYRESGLAGLYKGTTLTLMRDIPGCMVYFGVYTVVKNALGPSPLSALIAGSLAGVSFWPVILPMDCLKSRYQTAPEGTYQNIGQVWSTLMDDVGPTGLFNGMGPAMIRAMPANAISFLGAELTKKALAGGV</sequence>
<dbReference type="Proteomes" id="UP001153069">
    <property type="component" value="Unassembled WGS sequence"/>
</dbReference>
<keyword evidence="6 11" id="KW-1133">Transmembrane helix</keyword>
<feature type="repeat" description="Solcar" evidence="9">
    <location>
        <begin position="42"/>
        <end position="134"/>
    </location>
</feature>
<evidence type="ECO:0000256" key="6">
    <source>
        <dbReference type="ARBA" id="ARBA00022989"/>
    </source>
</evidence>
<evidence type="ECO:0000256" key="1">
    <source>
        <dbReference type="ARBA" id="ARBA00004225"/>
    </source>
</evidence>
<organism evidence="13 14">
    <name type="scientific">Seminavis robusta</name>
    <dbReference type="NCBI Taxonomy" id="568900"/>
    <lineage>
        <taxon>Eukaryota</taxon>
        <taxon>Sar</taxon>
        <taxon>Stramenopiles</taxon>
        <taxon>Ochrophyta</taxon>
        <taxon>Bacillariophyta</taxon>
        <taxon>Bacillariophyceae</taxon>
        <taxon>Bacillariophycidae</taxon>
        <taxon>Naviculales</taxon>
        <taxon>Naviculaceae</taxon>
        <taxon>Seminavis</taxon>
    </lineage>
</organism>
<evidence type="ECO:0000256" key="10">
    <source>
        <dbReference type="RuleBase" id="RU000488"/>
    </source>
</evidence>
<accession>A0A9N8DBL2</accession>
<keyword evidence="7" id="KW-0496">Mitochondrion</keyword>
<gene>
    <name evidence="13" type="ORF">SEMRO_46_G027310.1</name>
</gene>
<keyword evidence="8 9" id="KW-0472">Membrane</keyword>
<dbReference type="InterPro" id="IPR023395">
    <property type="entry name" value="MCP_dom_sf"/>
</dbReference>
<protein>
    <submittedName>
        <fullName evidence="13">Congested-like trachea protein</fullName>
    </submittedName>
</protein>
<keyword evidence="3 10" id="KW-0813">Transport</keyword>
<keyword evidence="5" id="KW-0677">Repeat</keyword>
<evidence type="ECO:0000256" key="9">
    <source>
        <dbReference type="PROSITE-ProRule" id="PRU00282"/>
    </source>
</evidence>
<feature type="transmembrane region" description="Helical" evidence="11">
    <location>
        <begin position="148"/>
        <end position="168"/>
    </location>
</feature>
<dbReference type="SUPFAM" id="SSF103506">
    <property type="entry name" value="Mitochondrial carrier"/>
    <property type="match status" value="1"/>
</dbReference>
<evidence type="ECO:0000256" key="2">
    <source>
        <dbReference type="ARBA" id="ARBA00006375"/>
    </source>
</evidence>
<feature type="repeat" description="Solcar" evidence="9">
    <location>
        <begin position="147"/>
        <end position="240"/>
    </location>
</feature>